<sequence>KKKRKKKKIKEEALAVVDPPGDLPSTFSLTPYPHDPPVEAPVHIDGLDLDGPVPGLLPRRKKTVAAAAAAVIAPSAFKSHKPWSAPTLPPPDPPKEVAEVYLEPEPAPLAVPVVQPRRTDGVRVGKPLNPPVNPARFLSLEQGEHRSKSMPRSSSSSELLMKAPPKRTQSDIGDASGISSASSSSATSTRVVGTKKKKGKAPPKQFKIYACPDNILRPQTNYSGQPETISVPTRKAKSQ</sequence>
<keyword evidence="3" id="KW-1185">Reference proteome</keyword>
<feature type="compositionally biased region" description="Low complexity" evidence="1">
    <location>
        <begin position="170"/>
        <end position="189"/>
    </location>
</feature>
<dbReference type="AlphaFoldDB" id="A0AAN5D0Y2"/>
<gene>
    <name evidence="2" type="ORF">PMAYCL1PPCAC_24713</name>
</gene>
<name>A0AAN5D0Y2_9BILA</name>
<feature type="non-terminal residue" evidence="2">
    <location>
        <position position="1"/>
    </location>
</feature>
<comment type="caution">
    <text evidence="2">The sequence shown here is derived from an EMBL/GenBank/DDBJ whole genome shotgun (WGS) entry which is preliminary data.</text>
</comment>
<dbReference type="Proteomes" id="UP001328107">
    <property type="component" value="Unassembled WGS sequence"/>
</dbReference>
<feature type="region of interest" description="Disordered" evidence="1">
    <location>
        <begin position="111"/>
        <end position="239"/>
    </location>
</feature>
<feature type="region of interest" description="Disordered" evidence="1">
    <location>
        <begin position="78"/>
        <end position="97"/>
    </location>
</feature>
<evidence type="ECO:0000313" key="2">
    <source>
        <dbReference type="EMBL" id="GMR54518.1"/>
    </source>
</evidence>
<dbReference type="EMBL" id="BTRK01000005">
    <property type="protein sequence ID" value="GMR54518.1"/>
    <property type="molecule type" value="Genomic_DNA"/>
</dbReference>
<feature type="compositionally biased region" description="Polar residues" evidence="1">
    <location>
        <begin position="217"/>
        <end position="231"/>
    </location>
</feature>
<organism evidence="2 3">
    <name type="scientific">Pristionchus mayeri</name>
    <dbReference type="NCBI Taxonomy" id="1317129"/>
    <lineage>
        <taxon>Eukaryota</taxon>
        <taxon>Metazoa</taxon>
        <taxon>Ecdysozoa</taxon>
        <taxon>Nematoda</taxon>
        <taxon>Chromadorea</taxon>
        <taxon>Rhabditida</taxon>
        <taxon>Rhabditina</taxon>
        <taxon>Diplogasteromorpha</taxon>
        <taxon>Diplogasteroidea</taxon>
        <taxon>Neodiplogasteridae</taxon>
        <taxon>Pristionchus</taxon>
    </lineage>
</organism>
<accession>A0AAN5D0Y2</accession>
<protein>
    <submittedName>
        <fullName evidence="2">Uncharacterized protein</fullName>
    </submittedName>
</protein>
<proteinExistence type="predicted"/>
<feature type="region of interest" description="Disordered" evidence="1">
    <location>
        <begin position="19"/>
        <end position="41"/>
    </location>
</feature>
<reference evidence="3" key="1">
    <citation type="submission" date="2022-10" db="EMBL/GenBank/DDBJ databases">
        <title>Genome assembly of Pristionchus species.</title>
        <authorList>
            <person name="Yoshida K."/>
            <person name="Sommer R.J."/>
        </authorList>
    </citation>
    <scope>NUCLEOTIDE SEQUENCE [LARGE SCALE GENOMIC DNA]</scope>
    <source>
        <strain evidence="3">RS5460</strain>
    </source>
</reference>
<evidence type="ECO:0000313" key="3">
    <source>
        <dbReference type="Proteomes" id="UP001328107"/>
    </source>
</evidence>
<feature type="compositionally biased region" description="Low complexity" evidence="1">
    <location>
        <begin position="150"/>
        <end position="162"/>
    </location>
</feature>
<evidence type="ECO:0000256" key="1">
    <source>
        <dbReference type="SAM" id="MobiDB-lite"/>
    </source>
</evidence>